<sequence length="71" mass="7979">MKCSTIFLLFLVAFFIAGNEEVTAQRYCDKGIIKTSPQCLRDECTSECQQQFGKDAHGLCDSNSCRCFQPC</sequence>
<proteinExistence type="predicted"/>
<feature type="signal peptide" evidence="1">
    <location>
        <begin position="1"/>
        <end position="24"/>
    </location>
</feature>
<accession>A0AAV2D2P2</accession>
<name>A0AAV2D2P2_9ROSI</name>
<evidence type="ECO:0000256" key="1">
    <source>
        <dbReference type="SAM" id="SignalP"/>
    </source>
</evidence>
<dbReference type="EMBL" id="OZ034814">
    <property type="protein sequence ID" value="CAL1363556.1"/>
    <property type="molecule type" value="Genomic_DNA"/>
</dbReference>
<protein>
    <submittedName>
        <fullName evidence="2">Uncharacterized protein</fullName>
    </submittedName>
</protein>
<gene>
    <name evidence="2" type="ORF">LTRI10_LOCUS9977</name>
</gene>
<dbReference type="AlphaFoldDB" id="A0AAV2D2P2"/>
<evidence type="ECO:0000313" key="2">
    <source>
        <dbReference type="EMBL" id="CAL1363556.1"/>
    </source>
</evidence>
<keyword evidence="1" id="KW-0732">Signal</keyword>
<organism evidence="2 3">
    <name type="scientific">Linum trigynum</name>
    <dbReference type="NCBI Taxonomy" id="586398"/>
    <lineage>
        <taxon>Eukaryota</taxon>
        <taxon>Viridiplantae</taxon>
        <taxon>Streptophyta</taxon>
        <taxon>Embryophyta</taxon>
        <taxon>Tracheophyta</taxon>
        <taxon>Spermatophyta</taxon>
        <taxon>Magnoliopsida</taxon>
        <taxon>eudicotyledons</taxon>
        <taxon>Gunneridae</taxon>
        <taxon>Pentapetalae</taxon>
        <taxon>rosids</taxon>
        <taxon>fabids</taxon>
        <taxon>Malpighiales</taxon>
        <taxon>Linaceae</taxon>
        <taxon>Linum</taxon>
    </lineage>
</organism>
<dbReference type="Proteomes" id="UP001497516">
    <property type="component" value="Chromosome 10"/>
</dbReference>
<feature type="chain" id="PRO_5043853060" evidence="1">
    <location>
        <begin position="25"/>
        <end position="71"/>
    </location>
</feature>
<keyword evidence="3" id="KW-1185">Reference proteome</keyword>
<evidence type="ECO:0000313" key="3">
    <source>
        <dbReference type="Proteomes" id="UP001497516"/>
    </source>
</evidence>
<reference evidence="2 3" key="1">
    <citation type="submission" date="2024-04" db="EMBL/GenBank/DDBJ databases">
        <authorList>
            <person name="Fracassetti M."/>
        </authorList>
    </citation>
    <scope>NUCLEOTIDE SEQUENCE [LARGE SCALE GENOMIC DNA]</scope>
</reference>